<comment type="caution">
    <text evidence="1">The sequence shown here is derived from an EMBL/GenBank/DDBJ whole genome shotgun (WGS) entry which is preliminary data.</text>
</comment>
<proteinExistence type="predicted"/>
<organism evidence="1 2">
    <name type="scientific">Mycobacterium gordonae</name>
    <dbReference type="NCBI Taxonomy" id="1778"/>
    <lineage>
        <taxon>Bacteria</taxon>
        <taxon>Bacillati</taxon>
        <taxon>Actinomycetota</taxon>
        <taxon>Actinomycetes</taxon>
        <taxon>Mycobacteriales</taxon>
        <taxon>Mycobacteriaceae</taxon>
        <taxon>Mycobacterium</taxon>
    </lineage>
</organism>
<reference evidence="1 2" key="1">
    <citation type="submission" date="2016-06" db="EMBL/GenBank/DDBJ databases">
        <authorList>
            <person name="Kjaerup R.B."/>
            <person name="Dalgaard T.S."/>
            <person name="Juul-Madsen H.R."/>
        </authorList>
    </citation>
    <scope>NUCLEOTIDE SEQUENCE [LARGE SCALE GENOMIC DNA]</scope>
    <source>
        <strain evidence="1 2">1245752.6</strain>
    </source>
</reference>
<name>A0A1A6BHQ9_MYCGO</name>
<dbReference type="RefSeq" id="WP_065133879.1">
    <property type="nucleotide sequence ID" value="NZ_MAEM01000243.1"/>
</dbReference>
<dbReference type="EMBL" id="MAEM01000243">
    <property type="protein sequence ID" value="OBS01870.1"/>
    <property type="molecule type" value="Genomic_DNA"/>
</dbReference>
<gene>
    <name evidence="1" type="ORF">A9W98_17965</name>
</gene>
<evidence type="ECO:0000313" key="1">
    <source>
        <dbReference type="EMBL" id="OBS01870.1"/>
    </source>
</evidence>
<accession>A0A1A6BHQ9</accession>
<evidence type="ECO:0000313" key="2">
    <source>
        <dbReference type="Proteomes" id="UP000093757"/>
    </source>
</evidence>
<protein>
    <submittedName>
        <fullName evidence="1">Uncharacterized protein</fullName>
    </submittedName>
</protein>
<sequence>MSEYVTNSPPPIELSADERLALRLFATYEIRSGTIYRGIEWLNPMATDESAVAAWKWMRMGQDHKDAWLAVATTARRLVKAEDNTNE</sequence>
<dbReference type="AlphaFoldDB" id="A0A1A6BHQ9"/>
<dbReference type="Proteomes" id="UP000093757">
    <property type="component" value="Unassembled WGS sequence"/>
</dbReference>